<dbReference type="EMBL" id="CAADRA010006073">
    <property type="protein sequence ID" value="VFT93961.1"/>
    <property type="molecule type" value="Genomic_DNA"/>
</dbReference>
<dbReference type="InterPro" id="IPR036188">
    <property type="entry name" value="FAD/NAD-bd_sf"/>
</dbReference>
<protein>
    <submittedName>
        <fullName evidence="2">Aste57867_17204 protein</fullName>
    </submittedName>
</protein>
<dbReference type="SUPFAM" id="SSF51905">
    <property type="entry name" value="FAD/NAD(P)-binding domain"/>
    <property type="match status" value="1"/>
</dbReference>
<dbReference type="Gene3D" id="3.50.50.60">
    <property type="entry name" value="FAD/NAD(P)-binding domain"/>
    <property type="match status" value="1"/>
</dbReference>
<proteinExistence type="predicted"/>
<organism evidence="2 3">
    <name type="scientific">Aphanomyces stellatus</name>
    <dbReference type="NCBI Taxonomy" id="120398"/>
    <lineage>
        <taxon>Eukaryota</taxon>
        <taxon>Sar</taxon>
        <taxon>Stramenopiles</taxon>
        <taxon>Oomycota</taxon>
        <taxon>Saprolegniomycetes</taxon>
        <taxon>Saprolegniales</taxon>
        <taxon>Verrucalvaceae</taxon>
        <taxon>Aphanomyces</taxon>
    </lineage>
</organism>
<keyword evidence="3" id="KW-1185">Reference proteome</keyword>
<dbReference type="AlphaFoldDB" id="A0A485LAU6"/>
<gene>
    <name evidence="2" type="primary">Aste57867_17204</name>
    <name evidence="1" type="ORF">As57867_017145</name>
    <name evidence="2" type="ORF">ASTE57867_17204</name>
</gene>
<evidence type="ECO:0000313" key="2">
    <source>
        <dbReference type="EMBL" id="VFT93961.1"/>
    </source>
</evidence>
<accession>A0A485LAU6</accession>
<reference evidence="2 3" key="1">
    <citation type="submission" date="2019-03" db="EMBL/GenBank/DDBJ databases">
        <authorList>
            <person name="Gaulin E."/>
            <person name="Dumas B."/>
        </authorList>
    </citation>
    <scope>NUCLEOTIDE SEQUENCE [LARGE SCALE GENOMIC DNA]</scope>
    <source>
        <strain evidence="2">CBS 568.67</strain>
    </source>
</reference>
<dbReference type="Proteomes" id="UP000332933">
    <property type="component" value="Unassembled WGS sequence"/>
</dbReference>
<dbReference type="EMBL" id="VJMH01006052">
    <property type="protein sequence ID" value="KAF0691610.1"/>
    <property type="molecule type" value="Genomic_DNA"/>
</dbReference>
<evidence type="ECO:0000313" key="3">
    <source>
        <dbReference type="Proteomes" id="UP000332933"/>
    </source>
</evidence>
<sequence>MPELDQGANAALEDAGVLVELFSARPHALHDMLETYTKIGQPRCTALIEGSRSMCIKTKSSNAAFLNRAVLTLLAVAARWGFNDAWAYDYNQEVVRALAASDEAKVVGSI</sequence>
<reference evidence="1" key="2">
    <citation type="submission" date="2019-06" db="EMBL/GenBank/DDBJ databases">
        <title>Genomics analysis of Aphanomyces spp. identifies a new class of oomycete effector associated with host adaptation.</title>
        <authorList>
            <person name="Gaulin E."/>
        </authorList>
    </citation>
    <scope>NUCLEOTIDE SEQUENCE</scope>
    <source>
        <strain evidence="1">CBS 578.67</strain>
    </source>
</reference>
<dbReference type="OrthoDB" id="1047367at2759"/>
<name>A0A485LAU6_9STRA</name>
<evidence type="ECO:0000313" key="1">
    <source>
        <dbReference type="EMBL" id="KAF0691610.1"/>
    </source>
</evidence>